<evidence type="ECO:0000256" key="5">
    <source>
        <dbReference type="ARBA" id="ARBA00022927"/>
    </source>
</evidence>
<comment type="function">
    <text evidence="9">Part of the twin-arginine translocation (Tat) system that transports large folded proteins containing a characteristic twin-arginine motif in their signal peptide across membranes. TatA could form the protein-conducting channel of the Tat system.</text>
</comment>
<dbReference type="PANTHER" id="PTHR42982">
    <property type="entry name" value="SEC-INDEPENDENT PROTEIN TRANSLOCASE PROTEIN TATA"/>
    <property type="match status" value="1"/>
</dbReference>
<dbReference type="GeneID" id="30412100"/>
<dbReference type="InterPro" id="IPR006312">
    <property type="entry name" value="TatA/E"/>
</dbReference>
<evidence type="ECO:0000256" key="2">
    <source>
        <dbReference type="ARBA" id="ARBA00022448"/>
    </source>
</evidence>
<dbReference type="InterPro" id="IPR003369">
    <property type="entry name" value="TatA/B/E"/>
</dbReference>
<dbReference type="GO" id="GO:0033281">
    <property type="term" value="C:TAT protein transport complex"/>
    <property type="evidence" value="ECO:0007669"/>
    <property type="project" value="UniProtKB-UniRule"/>
</dbReference>
<comment type="subcellular location">
    <subcellularLocation>
        <location evidence="1 9">Cell membrane</location>
        <topology evidence="1 9">Single-pass membrane protein</topology>
    </subcellularLocation>
</comment>
<comment type="similarity">
    <text evidence="9">Belongs to the TatA/E family.</text>
</comment>
<dbReference type="HAMAP" id="MF_00236">
    <property type="entry name" value="TatA_E"/>
    <property type="match status" value="1"/>
</dbReference>
<evidence type="ECO:0000256" key="7">
    <source>
        <dbReference type="ARBA" id="ARBA00023010"/>
    </source>
</evidence>
<reference evidence="11 12" key="1">
    <citation type="submission" date="2016-08" db="EMBL/GenBank/DDBJ databases">
        <authorList>
            <person name="Seilhamer J.J."/>
        </authorList>
    </citation>
    <scope>NUCLEOTIDE SEQUENCE [LARGE SCALE GENOMIC DNA]</scope>
    <source>
        <strain evidence="11">Buetzberg</strain>
    </source>
</reference>
<protein>
    <recommendedName>
        <fullName evidence="9">Sec-independent protein translocase protein TatA</fullName>
    </recommendedName>
</protein>
<evidence type="ECO:0000256" key="9">
    <source>
        <dbReference type="HAMAP-Rule" id="MF_00236"/>
    </source>
</evidence>
<evidence type="ECO:0000256" key="4">
    <source>
        <dbReference type="ARBA" id="ARBA00022692"/>
    </source>
</evidence>
<dbReference type="AlphaFoldDB" id="A0A1D3L2C7"/>
<proteinExistence type="inferred from homology"/>
<dbReference type="GO" id="GO:0008320">
    <property type="term" value="F:protein transmembrane transporter activity"/>
    <property type="evidence" value="ECO:0007669"/>
    <property type="project" value="UniProtKB-UniRule"/>
</dbReference>
<evidence type="ECO:0000313" key="12">
    <source>
        <dbReference type="Proteomes" id="UP000094707"/>
    </source>
</evidence>
<dbReference type="KEGG" id="mcub:MCBB_1256"/>
<keyword evidence="12" id="KW-1185">Reference proteome</keyword>
<dbReference type="Proteomes" id="UP000094707">
    <property type="component" value="Chromosome I"/>
</dbReference>
<keyword evidence="8 9" id="KW-0472">Membrane</keyword>
<keyword evidence="5 9" id="KW-0653">Protein transport</keyword>
<evidence type="ECO:0000256" key="8">
    <source>
        <dbReference type="ARBA" id="ARBA00023136"/>
    </source>
</evidence>
<keyword evidence="7 9" id="KW-0811">Translocation</keyword>
<organism evidence="11 12">
    <name type="scientific">Methanobacterium congolense</name>
    <dbReference type="NCBI Taxonomy" id="118062"/>
    <lineage>
        <taxon>Archaea</taxon>
        <taxon>Methanobacteriati</taxon>
        <taxon>Methanobacteriota</taxon>
        <taxon>Methanomada group</taxon>
        <taxon>Methanobacteria</taxon>
        <taxon>Methanobacteriales</taxon>
        <taxon>Methanobacteriaceae</taxon>
        <taxon>Methanobacterium</taxon>
    </lineage>
</organism>
<dbReference type="Gene3D" id="1.20.5.3310">
    <property type="match status" value="1"/>
</dbReference>
<dbReference type="EMBL" id="LT607756">
    <property type="protein sequence ID" value="SCG85814.1"/>
    <property type="molecule type" value="Genomic_DNA"/>
</dbReference>
<keyword evidence="2 9" id="KW-0813">Transport</keyword>
<sequence>MIGGLGMPELLIILFVILLLFGSKKLPELAKGMGKALGEFKRTQRESEFKIKEEPKDAEVIEKKEEIKTESKEETVQTTETTEKSETKA</sequence>
<evidence type="ECO:0000256" key="3">
    <source>
        <dbReference type="ARBA" id="ARBA00022475"/>
    </source>
</evidence>
<evidence type="ECO:0000313" key="11">
    <source>
        <dbReference type="EMBL" id="SCG85814.1"/>
    </source>
</evidence>
<dbReference type="NCBIfam" id="TIGR01411">
    <property type="entry name" value="tatAE"/>
    <property type="match status" value="1"/>
</dbReference>
<evidence type="ECO:0000256" key="1">
    <source>
        <dbReference type="ARBA" id="ARBA00004162"/>
    </source>
</evidence>
<keyword evidence="3 9" id="KW-1003">Cell membrane</keyword>
<evidence type="ECO:0000256" key="6">
    <source>
        <dbReference type="ARBA" id="ARBA00022989"/>
    </source>
</evidence>
<dbReference type="OrthoDB" id="125604at2157"/>
<feature type="region of interest" description="Disordered" evidence="10">
    <location>
        <begin position="62"/>
        <end position="89"/>
    </location>
</feature>
<comment type="subunit">
    <text evidence="9">Forms a complex with TatC.</text>
</comment>
<gene>
    <name evidence="9" type="primary">tatA</name>
    <name evidence="11" type="ORF">MCBB_1256</name>
</gene>
<evidence type="ECO:0000256" key="10">
    <source>
        <dbReference type="SAM" id="MobiDB-lite"/>
    </source>
</evidence>
<accession>A0A1D3L2C7</accession>
<dbReference type="Pfam" id="PF02416">
    <property type="entry name" value="TatA_B_E"/>
    <property type="match status" value="1"/>
</dbReference>
<name>A0A1D3L2C7_9EURY</name>
<dbReference type="GO" id="GO:0043953">
    <property type="term" value="P:protein transport by the Tat complex"/>
    <property type="evidence" value="ECO:0007669"/>
    <property type="project" value="UniProtKB-UniRule"/>
</dbReference>
<dbReference type="RefSeq" id="WP_071906938.1">
    <property type="nucleotide sequence ID" value="NZ_LT607756.1"/>
</dbReference>
<dbReference type="STRING" id="118062.MCBB_1256"/>
<keyword evidence="6 9" id="KW-1133">Transmembrane helix</keyword>
<keyword evidence="4 9" id="KW-0812">Transmembrane</keyword>
<dbReference type="PANTHER" id="PTHR42982:SF1">
    <property type="entry name" value="SEC-INDEPENDENT PROTEIN TRANSLOCASE PROTEIN TATA"/>
    <property type="match status" value="1"/>
</dbReference>